<keyword evidence="9 14" id="KW-0133">Cell shape</keyword>
<evidence type="ECO:0000256" key="6">
    <source>
        <dbReference type="ARBA" id="ARBA00022618"/>
    </source>
</evidence>
<keyword evidence="11 14" id="KW-0131">Cell cycle</keyword>
<keyword evidence="4 14" id="KW-0963">Cytoplasm</keyword>
<evidence type="ECO:0000256" key="4">
    <source>
        <dbReference type="ARBA" id="ARBA00022490"/>
    </source>
</evidence>
<comment type="function">
    <text evidence="14">Cell wall formation.</text>
</comment>
<proteinExistence type="inferred from homology"/>
<dbReference type="PANTHER" id="PTHR43445:SF3">
    <property type="entry name" value="UDP-N-ACETYLMURAMATE--L-ALANINE LIGASE"/>
    <property type="match status" value="1"/>
</dbReference>
<reference evidence="19 20" key="1">
    <citation type="submission" date="2014-03" db="EMBL/GenBank/DDBJ databases">
        <title>Genomics of Bifidobacteria.</title>
        <authorList>
            <person name="Ventura M."/>
            <person name="Milani C."/>
            <person name="Lugli G.A."/>
        </authorList>
    </citation>
    <scope>NUCLEOTIDE SEQUENCE [LARGE SCALE GENOMIC DNA]</scope>
    <source>
        <strain evidence="19 20">LMG 10736</strain>
    </source>
</reference>
<dbReference type="Proteomes" id="UP000029093">
    <property type="component" value="Unassembled WGS sequence"/>
</dbReference>
<dbReference type="InterPro" id="IPR004101">
    <property type="entry name" value="Mur_ligase_C"/>
</dbReference>
<dbReference type="EMBL" id="JGYQ01000007">
    <property type="protein sequence ID" value="KFI48505.1"/>
    <property type="molecule type" value="Genomic_DNA"/>
</dbReference>
<dbReference type="AlphaFoldDB" id="A0A086ZPQ5"/>
<dbReference type="GO" id="GO:0071555">
    <property type="term" value="P:cell wall organization"/>
    <property type="evidence" value="ECO:0007669"/>
    <property type="project" value="UniProtKB-KW"/>
</dbReference>
<feature type="region of interest" description="Disordered" evidence="15">
    <location>
        <begin position="1"/>
        <end position="21"/>
    </location>
</feature>
<feature type="domain" description="Mur ligase C-terminal" evidence="17">
    <location>
        <begin position="384"/>
        <end position="520"/>
    </location>
</feature>
<comment type="similarity">
    <text evidence="14">Belongs to the MurCDEF family.</text>
</comment>
<evidence type="ECO:0000256" key="8">
    <source>
        <dbReference type="ARBA" id="ARBA00022840"/>
    </source>
</evidence>
<organism evidence="19 20">
    <name type="scientific">Bifidobacterium boum</name>
    <dbReference type="NCBI Taxonomy" id="78343"/>
    <lineage>
        <taxon>Bacteria</taxon>
        <taxon>Bacillati</taxon>
        <taxon>Actinomycetota</taxon>
        <taxon>Actinomycetes</taxon>
        <taxon>Bifidobacteriales</taxon>
        <taxon>Bifidobacteriaceae</taxon>
        <taxon>Bifidobacterium</taxon>
    </lineage>
</organism>
<dbReference type="HAMAP" id="MF_00046">
    <property type="entry name" value="MurC"/>
    <property type="match status" value="1"/>
</dbReference>
<evidence type="ECO:0000256" key="7">
    <source>
        <dbReference type="ARBA" id="ARBA00022741"/>
    </source>
</evidence>
<keyword evidence="7 14" id="KW-0547">Nucleotide-binding</keyword>
<dbReference type="GO" id="GO:0005524">
    <property type="term" value="F:ATP binding"/>
    <property type="evidence" value="ECO:0007669"/>
    <property type="project" value="UniProtKB-UniRule"/>
</dbReference>
<dbReference type="GO" id="GO:0005737">
    <property type="term" value="C:cytoplasm"/>
    <property type="evidence" value="ECO:0007669"/>
    <property type="project" value="UniProtKB-SubCell"/>
</dbReference>
<dbReference type="InterPro" id="IPR036615">
    <property type="entry name" value="Mur_ligase_C_dom_sf"/>
</dbReference>
<evidence type="ECO:0000256" key="2">
    <source>
        <dbReference type="ARBA" id="ARBA00004752"/>
    </source>
</evidence>
<comment type="catalytic activity">
    <reaction evidence="13 14">
        <text>UDP-N-acetyl-alpha-D-muramate + L-alanine + ATP = UDP-N-acetyl-alpha-D-muramoyl-L-alanine + ADP + phosphate + H(+)</text>
        <dbReference type="Rhea" id="RHEA:23372"/>
        <dbReference type="ChEBI" id="CHEBI:15378"/>
        <dbReference type="ChEBI" id="CHEBI:30616"/>
        <dbReference type="ChEBI" id="CHEBI:43474"/>
        <dbReference type="ChEBI" id="CHEBI:57972"/>
        <dbReference type="ChEBI" id="CHEBI:70757"/>
        <dbReference type="ChEBI" id="CHEBI:83898"/>
        <dbReference type="ChEBI" id="CHEBI:456216"/>
        <dbReference type="EC" id="6.3.2.8"/>
    </reaction>
</comment>
<evidence type="ECO:0000256" key="14">
    <source>
        <dbReference type="HAMAP-Rule" id="MF_00046"/>
    </source>
</evidence>
<dbReference type="Pfam" id="PF02875">
    <property type="entry name" value="Mur_ligase_C"/>
    <property type="match status" value="1"/>
</dbReference>
<keyword evidence="12 14" id="KW-0961">Cell wall biogenesis/degradation</keyword>
<evidence type="ECO:0000256" key="11">
    <source>
        <dbReference type="ARBA" id="ARBA00023306"/>
    </source>
</evidence>
<dbReference type="GO" id="GO:0008763">
    <property type="term" value="F:UDP-N-acetylmuramate-L-alanine ligase activity"/>
    <property type="evidence" value="ECO:0007669"/>
    <property type="project" value="UniProtKB-UniRule"/>
</dbReference>
<evidence type="ECO:0000259" key="18">
    <source>
        <dbReference type="Pfam" id="PF08245"/>
    </source>
</evidence>
<dbReference type="GO" id="GO:0009252">
    <property type="term" value="P:peptidoglycan biosynthetic process"/>
    <property type="evidence" value="ECO:0007669"/>
    <property type="project" value="UniProtKB-UniRule"/>
</dbReference>
<name>A0A086ZPQ5_9BIFI</name>
<dbReference type="SUPFAM" id="SSF53623">
    <property type="entry name" value="MurD-like peptide ligases, catalytic domain"/>
    <property type="match status" value="1"/>
</dbReference>
<evidence type="ECO:0000259" key="16">
    <source>
        <dbReference type="Pfam" id="PF01225"/>
    </source>
</evidence>
<dbReference type="EC" id="6.3.2.8" evidence="3 14"/>
<dbReference type="InterPro" id="IPR050061">
    <property type="entry name" value="MurCDEF_pg_biosynth"/>
</dbReference>
<dbReference type="GO" id="GO:0008360">
    <property type="term" value="P:regulation of cell shape"/>
    <property type="evidence" value="ECO:0007669"/>
    <property type="project" value="UniProtKB-KW"/>
</dbReference>
<comment type="subcellular location">
    <subcellularLocation>
        <location evidence="1 14">Cytoplasm</location>
    </subcellularLocation>
</comment>
<dbReference type="GO" id="GO:0051301">
    <property type="term" value="P:cell division"/>
    <property type="evidence" value="ECO:0007669"/>
    <property type="project" value="UniProtKB-KW"/>
</dbReference>
<keyword evidence="10 14" id="KW-0573">Peptidoglycan synthesis</keyword>
<dbReference type="Pfam" id="PF01225">
    <property type="entry name" value="Mur_ligase"/>
    <property type="match status" value="1"/>
</dbReference>
<evidence type="ECO:0000256" key="15">
    <source>
        <dbReference type="SAM" id="MobiDB-lite"/>
    </source>
</evidence>
<evidence type="ECO:0000313" key="20">
    <source>
        <dbReference type="Proteomes" id="UP000029093"/>
    </source>
</evidence>
<keyword evidence="8 14" id="KW-0067">ATP-binding</keyword>
<evidence type="ECO:0000256" key="5">
    <source>
        <dbReference type="ARBA" id="ARBA00022598"/>
    </source>
</evidence>
<keyword evidence="6 14" id="KW-0132">Cell division</keyword>
<dbReference type="InterPro" id="IPR005758">
    <property type="entry name" value="UDP-N-AcMur_Ala_ligase_MurC"/>
</dbReference>
<dbReference type="SUPFAM" id="SSF53244">
    <property type="entry name" value="MurD-like peptide ligases, peptide-binding domain"/>
    <property type="match status" value="1"/>
</dbReference>
<comment type="pathway">
    <text evidence="2 14">Cell wall biogenesis; peptidoglycan biosynthesis.</text>
</comment>
<dbReference type="UniPathway" id="UPA00219"/>
<evidence type="ECO:0000256" key="12">
    <source>
        <dbReference type="ARBA" id="ARBA00023316"/>
    </source>
</evidence>
<feature type="domain" description="Mur ligase central" evidence="18">
    <location>
        <begin position="153"/>
        <end position="361"/>
    </location>
</feature>
<dbReference type="Gene3D" id="3.40.50.720">
    <property type="entry name" value="NAD(P)-binding Rossmann-like Domain"/>
    <property type="match status" value="1"/>
</dbReference>
<sequence length="542" mass="57933">MYKPSCHNGHTDRDSNQEKAVPSIMNTEPIVLDPTVAAFTEDQHVNDLGTTHFIGIGGAGMSVLAEMLHEQGVHVTGSDREHNAKTERLETLGIPVAIGQRADNVRDASTVVYSSAIKPDNPEIIAAAEHGAHIVHRSDILALLMNHHDAVAVAGAHGKTTTSSLLSHILVHAGTDDLADPSYAIGGTIQGPDGQTLDGGHAGAGRVLVAEADESDGSFAKYRPAIAIITNAEADHLDHYGTPDHYCEAFVAYASHARDYIVMTADDPGALDVLRGLDDAVMHRTVIYTTQSRQLITDAVAQAADATIVTITSESEHAGNGEEQFTIDMPATLTGDEHAIPVSLKIPGIHNARNATAAIITATLLGMDPDTAAQAAGSFLGASRRFQVRGQEKQVTVVDDYAHHPTEITALLNAARRRYPDATIRVLFQPHLFSRTKFFAREFAQALALADDVIVTGIYPAREKQEDFPDITAQTIVDAAQGIEHEPADWIRAVDDMHTAALMMAMRAHHGDVVFTVGAGDITAMGPVLLHALEAHRENCEG</sequence>
<protein>
    <recommendedName>
        <fullName evidence="3 14">UDP-N-acetylmuramate--L-alanine ligase</fullName>
        <ecNumber evidence="3 14">6.3.2.8</ecNumber>
    </recommendedName>
    <alternativeName>
        <fullName evidence="14">UDP-N-acetylmuramoyl-L-alanine synthetase</fullName>
    </alternativeName>
</protein>
<dbReference type="InterPro" id="IPR000713">
    <property type="entry name" value="Mur_ligase_N"/>
</dbReference>
<evidence type="ECO:0000256" key="13">
    <source>
        <dbReference type="ARBA" id="ARBA00047833"/>
    </source>
</evidence>
<accession>A0A086ZPQ5</accession>
<keyword evidence="5 14" id="KW-0436">Ligase</keyword>
<dbReference type="InterPro" id="IPR036565">
    <property type="entry name" value="Mur-like_cat_sf"/>
</dbReference>
<feature type="binding site" evidence="14">
    <location>
        <begin position="155"/>
        <end position="161"/>
    </location>
    <ligand>
        <name>ATP</name>
        <dbReference type="ChEBI" id="CHEBI:30616"/>
    </ligand>
</feature>
<keyword evidence="20" id="KW-1185">Reference proteome</keyword>
<evidence type="ECO:0000256" key="1">
    <source>
        <dbReference type="ARBA" id="ARBA00004496"/>
    </source>
</evidence>
<evidence type="ECO:0000259" key="17">
    <source>
        <dbReference type="Pfam" id="PF02875"/>
    </source>
</evidence>
<evidence type="ECO:0000256" key="10">
    <source>
        <dbReference type="ARBA" id="ARBA00022984"/>
    </source>
</evidence>
<evidence type="ECO:0000313" key="19">
    <source>
        <dbReference type="EMBL" id="KFI48505.1"/>
    </source>
</evidence>
<evidence type="ECO:0000256" key="9">
    <source>
        <dbReference type="ARBA" id="ARBA00022960"/>
    </source>
</evidence>
<dbReference type="PANTHER" id="PTHR43445">
    <property type="entry name" value="UDP-N-ACETYLMURAMATE--L-ALANINE LIGASE-RELATED"/>
    <property type="match status" value="1"/>
</dbReference>
<feature type="domain" description="Mur ligase N-terminal catalytic" evidence="16">
    <location>
        <begin position="51"/>
        <end position="148"/>
    </location>
</feature>
<dbReference type="Gene3D" id="3.90.190.20">
    <property type="entry name" value="Mur ligase, C-terminal domain"/>
    <property type="match status" value="1"/>
</dbReference>
<dbReference type="Gene3D" id="3.40.1190.10">
    <property type="entry name" value="Mur-like, catalytic domain"/>
    <property type="match status" value="1"/>
</dbReference>
<dbReference type="SUPFAM" id="SSF51984">
    <property type="entry name" value="MurCD N-terminal domain"/>
    <property type="match status" value="1"/>
</dbReference>
<dbReference type="InterPro" id="IPR013221">
    <property type="entry name" value="Mur_ligase_cen"/>
</dbReference>
<gene>
    <name evidence="14" type="primary">murC</name>
    <name evidence="19" type="ORF">BBOU_0634</name>
</gene>
<dbReference type="NCBIfam" id="TIGR01082">
    <property type="entry name" value="murC"/>
    <property type="match status" value="1"/>
</dbReference>
<evidence type="ECO:0000256" key="3">
    <source>
        <dbReference type="ARBA" id="ARBA00012211"/>
    </source>
</evidence>
<comment type="caution">
    <text evidence="19">The sequence shown here is derived from an EMBL/GenBank/DDBJ whole genome shotgun (WGS) entry which is preliminary data.</text>
</comment>
<dbReference type="Pfam" id="PF08245">
    <property type="entry name" value="Mur_ligase_M"/>
    <property type="match status" value="1"/>
</dbReference>